<dbReference type="GO" id="GO:0003723">
    <property type="term" value="F:RNA binding"/>
    <property type="evidence" value="ECO:0007669"/>
    <property type="project" value="UniProtKB-UniRule"/>
</dbReference>
<feature type="domain" description="K Homology" evidence="4">
    <location>
        <begin position="71"/>
        <end position="142"/>
    </location>
</feature>
<evidence type="ECO:0000313" key="5">
    <source>
        <dbReference type="EMBL" id="GBN42109.1"/>
    </source>
</evidence>
<sequence length="278" mass="31220">MVGVCPWQSTQEIVASRTSEIMATPESKFVLTFSRWKVWKREFLKSESKKRLSELEEERIVKRPCIDSAVEKATLKIGIPSKVARVVIGKKGGVIKNMISKTGAQIKILSNVHIDTEDCIFLISGTVNNIKKMYNSILEKMVSVREPTVKIIVPDRIVGTLIGKRFICFKEIEQETGIHLKIAPKSSEYICTERPLTMTGKLECIKNASKILLRKIMQEVPLANHMPKSRTNNPSSIAVQSSSSQHANPRLSVEDKLERLIDILKTNSSLSANLFSEL</sequence>
<dbReference type="OrthoDB" id="442947at2759"/>
<dbReference type="Pfam" id="PF00013">
    <property type="entry name" value="KH_1"/>
    <property type="match status" value="2"/>
</dbReference>
<evidence type="ECO:0000256" key="3">
    <source>
        <dbReference type="SAM" id="MobiDB-lite"/>
    </source>
</evidence>
<dbReference type="InterPro" id="IPR036612">
    <property type="entry name" value="KH_dom_type_1_sf"/>
</dbReference>
<protein>
    <recommendedName>
        <fullName evidence="4">K Homology domain-containing protein</fullName>
    </recommendedName>
</protein>
<feature type="domain" description="K Homology" evidence="4">
    <location>
        <begin position="145"/>
        <end position="217"/>
    </location>
</feature>
<keyword evidence="1" id="KW-0677">Repeat</keyword>
<dbReference type="AlphaFoldDB" id="A0A4Y2NTU5"/>
<accession>A0A4Y2NTU5</accession>
<reference evidence="5 6" key="1">
    <citation type="journal article" date="2019" name="Sci. Rep.">
        <title>Orb-weaving spider Araneus ventricosus genome elucidates the spidroin gene catalogue.</title>
        <authorList>
            <person name="Kono N."/>
            <person name="Nakamura H."/>
            <person name="Ohtoshi R."/>
            <person name="Moran D.A.P."/>
            <person name="Shinohara A."/>
            <person name="Yoshida Y."/>
            <person name="Fujiwara M."/>
            <person name="Mori M."/>
            <person name="Tomita M."/>
            <person name="Arakawa K."/>
        </authorList>
    </citation>
    <scope>NUCLEOTIDE SEQUENCE [LARGE SCALE GENOMIC DNA]</scope>
</reference>
<dbReference type="GO" id="GO:0010468">
    <property type="term" value="P:regulation of gene expression"/>
    <property type="evidence" value="ECO:0007669"/>
    <property type="project" value="UniProtKB-ARBA"/>
</dbReference>
<feature type="region of interest" description="Disordered" evidence="3">
    <location>
        <begin position="224"/>
        <end position="250"/>
    </location>
</feature>
<gene>
    <name evidence="5" type="ORF">AVEN_388_1</name>
</gene>
<keyword evidence="2" id="KW-0694">RNA-binding</keyword>
<dbReference type="InterPro" id="IPR004088">
    <property type="entry name" value="KH_dom_type_1"/>
</dbReference>
<evidence type="ECO:0000256" key="2">
    <source>
        <dbReference type="PROSITE-ProRule" id="PRU00117"/>
    </source>
</evidence>
<dbReference type="Proteomes" id="UP000499080">
    <property type="component" value="Unassembled WGS sequence"/>
</dbReference>
<dbReference type="InterPro" id="IPR004087">
    <property type="entry name" value="KH_dom"/>
</dbReference>
<keyword evidence="6" id="KW-1185">Reference proteome</keyword>
<dbReference type="PROSITE" id="PS50084">
    <property type="entry name" value="KH_TYPE_1"/>
    <property type="match status" value="2"/>
</dbReference>
<proteinExistence type="predicted"/>
<dbReference type="SUPFAM" id="SSF54791">
    <property type="entry name" value="Eukaryotic type KH-domain (KH-domain type I)"/>
    <property type="match status" value="2"/>
</dbReference>
<comment type="caution">
    <text evidence="5">The sequence shown here is derived from an EMBL/GenBank/DDBJ whole genome shotgun (WGS) entry which is preliminary data.</text>
</comment>
<feature type="compositionally biased region" description="Low complexity" evidence="3">
    <location>
        <begin position="235"/>
        <end position="244"/>
    </location>
</feature>
<evidence type="ECO:0000313" key="6">
    <source>
        <dbReference type="Proteomes" id="UP000499080"/>
    </source>
</evidence>
<evidence type="ECO:0000259" key="4">
    <source>
        <dbReference type="SMART" id="SM00322"/>
    </source>
</evidence>
<dbReference type="Gene3D" id="3.30.1370.10">
    <property type="entry name" value="K Homology domain, type 1"/>
    <property type="match status" value="2"/>
</dbReference>
<dbReference type="SMART" id="SM00322">
    <property type="entry name" value="KH"/>
    <property type="match status" value="2"/>
</dbReference>
<dbReference type="PANTHER" id="PTHR10288">
    <property type="entry name" value="KH DOMAIN CONTAINING RNA BINDING PROTEIN"/>
    <property type="match status" value="1"/>
</dbReference>
<dbReference type="EMBL" id="BGPR01129453">
    <property type="protein sequence ID" value="GBN42109.1"/>
    <property type="molecule type" value="Genomic_DNA"/>
</dbReference>
<name>A0A4Y2NTU5_ARAVE</name>
<evidence type="ECO:0000256" key="1">
    <source>
        <dbReference type="ARBA" id="ARBA00022737"/>
    </source>
</evidence>
<organism evidence="5 6">
    <name type="scientific">Araneus ventricosus</name>
    <name type="common">Orbweaver spider</name>
    <name type="synonym">Epeira ventricosa</name>
    <dbReference type="NCBI Taxonomy" id="182803"/>
    <lineage>
        <taxon>Eukaryota</taxon>
        <taxon>Metazoa</taxon>
        <taxon>Ecdysozoa</taxon>
        <taxon>Arthropoda</taxon>
        <taxon>Chelicerata</taxon>
        <taxon>Arachnida</taxon>
        <taxon>Araneae</taxon>
        <taxon>Araneomorphae</taxon>
        <taxon>Entelegynae</taxon>
        <taxon>Araneoidea</taxon>
        <taxon>Araneidae</taxon>
        <taxon>Araneus</taxon>
    </lineage>
</organism>